<dbReference type="Proteomes" id="UP000610303">
    <property type="component" value="Unassembled WGS sequence"/>
</dbReference>
<sequence length="49" mass="5428">MLAEIGWRLPFELTDPAPTPQARAGLWSTRHPEWAQYLGSVPQPTLLAG</sequence>
<reference evidence="1" key="2">
    <citation type="submission" date="2020-09" db="EMBL/GenBank/DDBJ databases">
        <authorList>
            <person name="Sun Q."/>
            <person name="Ohkuma M."/>
        </authorList>
    </citation>
    <scope>NUCLEOTIDE SEQUENCE</scope>
    <source>
        <strain evidence="1">JCM 3346</strain>
    </source>
</reference>
<dbReference type="AlphaFoldDB" id="A0A918CE78"/>
<name>A0A918CE78_AGRME</name>
<keyword evidence="2" id="KW-1185">Reference proteome</keyword>
<dbReference type="EMBL" id="BMRJ01000001">
    <property type="protein sequence ID" value="GGR16688.1"/>
    <property type="molecule type" value="Genomic_DNA"/>
</dbReference>
<accession>A0A918CE78</accession>
<evidence type="ECO:0000313" key="2">
    <source>
        <dbReference type="Proteomes" id="UP000610303"/>
    </source>
</evidence>
<comment type="caution">
    <text evidence="1">The sequence shown here is derived from an EMBL/GenBank/DDBJ whole genome shotgun (WGS) entry which is preliminary data.</text>
</comment>
<proteinExistence type="predicted"/>
<evidence type="ECO:0000313" key="1">
    <source>
        <dbReference type="EMBL" id="GGR16688.1"/>
    </source>
</evidence>
<organism evidence="1 2">
    <name type="scientific">Agromyces mediolanus</name>
    <name type="common">Corynebacterium mediolanum</name>
    <dbReference type="NCBI Taxonomy" id="41986"/>
    <lineage>
        <taxon>Bacteria</taxon>
        <taxon>Bacillati</taxon>
        <taxon>Actinomycetota</taxon>
        <taxon>Actinomycetes</taxon>
        <taxon>Micrococcales</taxon>
        <taxon>Microbacteriaceae</taxon>
        <taxon>Agromyces</taxon>
    </lineage>
</organism>
<protein>
    <submittedName>
        <fullName evidence="1">Uncharacterized protein</fullName>
    </submittedName>
</protein>
<dbReference type="RefSeq" id="WP_189083878.1">
    <property type="nucleotide sequence ID" value="NZ_BMRJ01000001.1"/>
</dbReference>
<reference evidence="1" key="1">
    <citation type="journal article" date="2014" name="Int. J. Syst. Evol. Microbiol.">
        <title>Complete genome sequence of Corynebacterium casei LMG S-19264T (=DSM 44701T), isolated from a smear-ripened cheese.</title>
        <authorList>
            <consortium name="US DOE Joint Genome Institute (JGI-PGF)"/>
            <person name="Walter F."/>
            <person name="Albersmeier A."/>
            <person name="Kalinowski J."/>
            <person name="Ruckert C."/>
        </authorList>
    </citation>
    <scope>NUCLEOTIDE SEQUENCE</scope>
    <source>
        <strain evidence="1">JCM 3346</strain>
    </source>
</reference>
<gene>
    <name evidence="1" type="ORF">GCM10010196_06790</name>
</gene>